<evidence type="ECO:0000256" key="2">
    <source>
        <dbReference type="ARBA" id="ARBA00022448"/>
    </source>
</evidence>
<evidence type="ECO:0000256" key="4">
    <source>
        <dbReference type="ARBA" id="ARBA00022840"/>
    </source>
</evidence>
<evidence type="ECO:0000313" key="6">
    <source>
        <dbReference type="EMBL" id="EAR28545.1"/>
    </source>
</evidence>
<evidence type="ECO:0000256" key="3">
    <source>
        <dbReference type="ARBA" id="ARBA00022741"/>
    </source>
</evidence>
<feature type="domain" description="ABC transporter" evidence="5">
    <location>
        <begin position="2"/>
        <end position="226"/>
    </location>
</feature>
<dbReference type="InterPro" id="IPR027417">
    <property type="entry name" value="P-loop_NTPase"/>
</dbReference>
<dbReference type="HOGENOM" id="CLU_000604_1_22_6"/>
<evidence type="ECO:0000313" key="7">
    <source>
        <dbReference type="Proteomes" id="UP000006201"/>
    </source>
</evidence>
<dbReference type="GO" id="GO:0016887">
    <property type="term" value="F:ATP hydrolysis activity"/>
    <property type="evidence" value="ECO:0007669"/>
    <property type="project" value="InterPro"/>
</dbReference>
<accession>A4CAY7</accession>
<keyword evidence="4" id="KW-0067">ATP-binding</keyword>
<sequence length="229" mass="25126">MITLSELQFCWPGAAKKIIDIKHLHIEQGQHVFIYGPSGSGKSTLLSLLAGINRPSAGEIVLLGQAQTGLSNRQRDQFRADHIGYIFQNFNLIPYLNAIENVTLATEFSTSRKQRVLQSHKSIACAAKALLQALELPDEVLMHPVVNLSIGQQQRVAAARAFIGQPEIIIADEPTSALDSDSRNRFIELLFEQATINNATILFVSHDTTLAPLFEQKLAITAQNLGLSS</sequence>
<dbReference type="STRING" id="87626.PTD2_22057"/>
<proteinExistence type="inferred from homology"/>
<dbReference type="OrthoDB" id="9802264at2"/>
<dbReference type="AlphaFoldDB" id="A4CAY7"/>
<dbReference type="Pfam" id="PF00005">
    <property type="entry name" value="ABC_tran"/>
    <property type="match status" value="1"/>
</dbReference>
<reference evidence="6 7" key="1">
    <citation type="submission" date="2006-02" db="EMBL/GenBank/DDBJ databases">
        <authorList>
            <person name="Moran M.A."/>
            <person name="Kjelleberg S."/>
            <person name="Egan S."/>
            <person name="Saunders N."/>
            <person name="Thomas T."/>
            <person name="Ferriera S."/>
            <person name="Johnson J."/>
            <person name="Kravitz S."/>
            <person name="Halpern A."/>
            <person name="Remington K."/>
            <person name="Beeson K."/>
            <person name="Tran B."/>
            <person name="Rogers Y.-H."/>
            <person name="Friedman R."/>
            <person name="Venter J.C."/>
        </authorList>
    </citation>
    <scope>NUCLEOTIDE SEQUENCE [LARGE SCALE GENOMIC DNA]</scope>
    <source>
        <strain evidence="6 7">D2</strain>
    </source>
</reference>
<dbReference type="GO" id="GO:0005524">
    <property type="term" value="F:ATP binding"/>
    <property type="evidence" value="ECO:0007669"/>
    <property type="project" value="UniProtKB-KW"/>
</dbReference>
<keyword evidence="2" id="KW-0813">Transport</keyword>
<evidence type="ECO:0000256" key="1">
    <source>
        <dbReference type="ARBA" id="ARBA00005417"/>
    </source>
</evidence>
<dbReference type="Proteomes" id="UP000006201">
    <property type="component" value="Unassembled WGS sequence"/>
</dbReference>
<gene>
    <name evidence="6" type="ORF">PTD2_22057</name>
</gene>
<dbReference type="InterPro" id="IPR003593">
    <property type="entry name" value="AAA+_ATPase"/>
</dbReference>
<organism evidence="6 7">
    <name type="scientific">Pseudoalteromonas tunicata D2</name>
    <dbReference type="NCBI Taxonomy" id="87626"/>
    <lineage>
        <taxon>Bacteria</taxon>
        <taxon>Pseudomonadati</taxon>
        <taxon>Pseudomonadota</taxon>
        <taxon>Gammaproteobacteria</taxon>
        <taxon>Alteromonadales</taxon>
        <taxon>Pseudoalteromonadaceae</taxon>
        <taxon>Pseudoalteromonas</taxon>
    </lineage>
</organism>
<dbReference type="CDD" id="cd03255">
    <property type="entry name" value="ABC_MJ0796_LolCDE_FtsE"/>
    <property type="match status" value="1"/>
</dbReference>
<dbReference type="eggNOG" id="COG1136">
    <property type="taxonomic scope" value="Bacteria"/>
</dbReference>
<keyword evidence="7" id="KW-1185">Reference proteome</keyword>
<dbReference type="Gene3D" id="3.40.50.300">
    <property type="entry name" value="P-loop containing nucleotide triphosphate hydrolases"/>
    <property type="match status" value="1"/>
</dbReference>
<evidence type="ECO:0000259" key="5">
    <source>
        <dbReference type="PROSITE" id="PS50893"/>
    </source>
</evidence>
<dbReference type="SMART" id="SM00382">
    <property type="entry name" value="AAA"/>
    <property type="match status" value="1"/>
</dbReference>
<dbReference type="EMBL" id="AAOH01000004">
    <property type="protein sequence ID" value="EAR28545.1"/>
    <property type="molecule type" value="Genomic_DNA"/>
</dbReference>
<name>A4CAY7_9GAMM</name>
<dbReference type="SUPFAM" id="SSF52540">
    <property type="entry name" value="P-loop containing nucleoside triphosphate hydrolases"/>
    <property type="match status" value="1"/>
</dbReference>
<dbReference type="PANTHER" id="PTHR42798">
    <property type="entry name" value="LIPOPROTEIN-RELEASING SYSTEM ATP-BINDING PROTEIN LOLD"/>
    <property type="match status" value="1"/>
</dbReference>
<dbReference type="InterPro" id="IPR017911">
    <property type="entry name" value="MacB-like_ATP-bd"/>
</dbReference>
<dbReference type="PROSITE" id="PS50893">
    <property type="entry name" value="ABC_TRANSPORTER_2"/>
    <property type="match status" value="1"/>
</dbReference>
<comment type="caution">
    <text evidence="6">The sequence shown here is derived from an EMBL/GenBank/DDBJ whole genome shotgun (WGS) entry which is preliminary data.</text>
</comment>
<comment type="similarity">
    <text evidence="1">Belongs to the ABC transporter superfamily.</text>
</comment>
<dbReference type="RefSeq" id="WP_009840372.1">
    <property type="nucleotide sequence ID" value="NZ_CH959301.1"/>
</dbReference>
<dbReference type="PANTHER" id="PTHR42798:SF7">
    <property type="entry name" value="ALPHA-D-RIBOSE 1-METHYLPHOSPHONATE 5-TRIPHOSPHATE SYNTHASE SUBUNIT PHNL"/>
    <property type="match status" value="1"/>
</dbReference>
<dbReference type="InterPro" id="IPR003439">
    <property type="entry name" value="ABC_transporter-like_ATP-bd"/>
</dbReference>
<protein>
    <submittedName>
        <fullName evidence="6">Putative ABC transporter</fullName>
    </submittedName>
</protein>
<keyword evidence="3" id="KW-0547">Nucleotide-binding</keyword>